<dbReference type="Proteomes" id="UP000008204">
    <property type="component" value="Chromosome"/>
</dbReference>
<feature type="transmembrane region" description="Helical" evidence="1">
    <location>
        <begin position="61"/>
        <end position="81"/>
    </location>
</feature>
<name>B7JY70_RIPO1</name>
<protein>
    <recommendedName>
        <fullName evidence="4">DUF4231 domain-containing protein</fullName>
    </recommendedName>
</protein>
<dbReference type="OrthoDB" id="463467at2"/>
<dbReference type="HOGENOM" id="CLU_1325228_0_0_3"/>
<evidence type="ECO:0000313" key="3">
    <source>
        <dbReference type="Proteomes" id="UP000008204"/>
    </source>
</evidence>
<reference evidence="3" key="1">
    <citation type="journal article" date="2011" name="MBio">
        <title>Novel metabolic attributes of the genus Cyanothece, comprising a group of unicellular nitrogen-fixing Cyanobacteria.</title>
        <authorList>
            <person name="Bandyopadhyay A."/>
            <person name="Elvitigala T."/>
            <person name="Welsh E."/>
            <person name="Stockel J."/>
            <person name="Liberton M."/>
            <person name="Min H."/>
            <person name="Sherman L.A."/>
            <person name="Pakrasi H.B."/>
        </authorList>
    </citation>
    <scope>NUCLEOTIDE SEQUENCE [LARGE SCALE GENOMIC DNA]</scope>
    <source>
        <strain evidence="3">PCC 8801</strain>
    </source>
</reference>
<dbReference type="Pfam" id="PF14015">
    <property type="entry name" value="DUF4231"/>
    <property type="match status" value="1"/>
</dbReference>
<dbReference type="KEGG" id="cyp:PCC8801_3193"/>
<proteinExistence type="predicted"/>
<dbReference type="RefSeq" id="WP_012596433.1">
    <property type="nucleotide sequence ID" value="NC_011726.1"/>
</dbReference>
<gene>
    <name evidence="2" type="ordered locus">PCC8801_3193</name>
</gene>
<keyword evidence="1" id="KW-0812">Transmembrane</keyword>
<dbReference type="AlphaFoldDB" id="B7JY70"/>
<dbReference type="eggNOG" id="COG3772">
    <property type="taxonomic scope" value="Bacteria"/>
</dbReference>
<sequence>MIEEKPPKKPVKYRDQLKQEMIVLIDQTSLSELQKQFMKARWLDQVLWLEGRAETFRNRYYRLRMITIIGGVIVPALVTASSDNIRAQMVINWSTWIVSQAVAISAAVEEFFHYGERHRHYRNTAESMKIEGWQFFQLSGSYRNAKSHSDVYQDFAQRVEMIIQRDVEGYFSEVIPEKKPSETEAKSNTELDELLYPIKSPELEKK</sequence>
<evidence type="ECO:0008006" key="4">
    <source>
        <dbReference type="Google" id="ProtNLM"/>
    </source>
</evidence>
<dbReference type="NCBIfam" id="NF033634">
    <property type="entry name" value="SLATT_1"/>
    <property type="match status" value="1"/>
</dbReference>
<dbReference type="EMBL" id="CP001287">
    <property type="protein sequence ID" value="ACK67172.1"/>
    <property type="molecule type" value="Genomic_DNA"/>
</dbReference>
<keyword evidence="1" id="KW-1133">Transmembrane helix</keyword>
<organism evidence="2 3">
    <name type="scientific">Rippkaea orientalis (strain PCC 8801 / RF-1)</name>
    <name type="common">Cyanothece sp. (strain PCC 8801)</name>
    <dbReference type="NCBI Taxonomy" id="41431"/>
    <lineage>
        <taxon>Bacteria</taxon>
        <taxon>Bacillati</taxon>
        <taxon>Cyanobacteriota</taxon>
        <taxon>Cyanophyceae</taxon>
        <taxon>Oscillatoriophycideae</taxon>
        <taxon>Chroococcales</taxon>
        <taxon>Aphanothecaceae</taxon>
        <taxon>Rippkaea</taxon>
        <taxon>Rippkaea orientalis</taxon>
    </lineage>
</organism>
<keyword evidence="1" id="KW-0472">Membrane</keyword>
<accession>B7JY70</accession>
<evidence type="ECO:0000256" key="1">
    <source>
        <dbReference type="SAM" id="Phobius"/>
    </source>
</evidence>
<dbReference type="InterPro" id="IPR025325">
    <property type="entry name" value="DUF4231"/>
</dbReference>
<keyword evidence="3" id="KW-1185">Reference proteome</keyword>
<evidence type="ECO:0000313" key="2">
    <source>
        <dbReference type="EMBL" id="ACK67172.1"/>
    </source>
</evidence>